<dbReference type="PANTHER" id="PTHR42760:SF135">
    <property type="entry name" value="BLL7886 PROTEIN"/>
    <property type="match status" value="1"/>
</dbReference>
<dbReference type="Proteomes" id="UP000241808">
    <property type="component" value="Unassembled WGS sequence"/>
</dbReference>
<dbReference type="FunFam" id="3.40.50.720:FF:000084">
    <property type="entry name" value="Short-chain dehydrogenase reductase"/>
    <property type="match status" value="1"/>
</dbReference>
<gene>
    <name evidence="2" type="ORF">C8P69_105366</name>
</gene>
<dbReference type="Gene3D" id="3.40.50.720">
    <property type="entry name" value="NAD(P)-binding Rossmann-like Domain"/>
    <property type="match status" value="1"/>
</dbReference>
<dbReference type="CDD" id="cd05233">
    <property type="entry name" value="SDR_c"/>
    <property type="match status" value="1"/>
</dbReference>
<dbReference type="PROSITE" id="PS00061">
    <property type="entry name" value="ADH_SHORT"/>
    <property type="match status" value="1"/>
</dbReference>
<evidence type="ECO:0000256" key="1">
    <source>
        <dbReference type="ARBA" id="ARBA00006484"/>
    </source>
</evidence>
<dbReference type="InterPro" id="IPR002347">
    <property type="entry name" value="SDR_fam"/>
</dbReference>
<dbReference type="InterPro" id="IPR020904">
    <property type="entry name" value="Sc_DH/Rdtase_CS"/>
</dbReference>
<name>A0A2T4Z389_9HYPH</name>
<dbReference type="SUPFAM" id="SSF51735">
    <property type="entry name" value="NAD(P)-binding Rossmann-fold domains"/>
    <property type="match status" value="1"/>
</dbReference>
<dbReference type="EMBL" id="PZZL01000005">
    <property type="protein sequence ID" value="PTM55213.1"/>
    <property type="molecule type" value="Genomic_DNA"/>
</dbReference>
<dbReference type="PRINTS" id="PR00081">
    <property type="entry name" value="GDHRDH"/>
</dbReference>
<protein>
    <submittedName>
        <fullName evidence="2">3-oxoacyl-[acyl-carrier protein] reductase</fullName>
    </submittedName>
</protein>
<comment type="similarity">
    <text evidence="1">Belongs to the short-chain dehydrogenases/reductases (SDR) family.</text>
</comment>
<dbReference type="PANTHER" id="PTHR42760">
    <property type="entry name" value="SHORT-CHAIN DEHYDROGENASES/REDUCTASES FAMILY MEMBER"/>
    <property type="match status" value="1"/>
</dbReference>
<dbReference type="InterPro" id="IPR036291">
    <property type="entry name" value="NAD(P)-bd_dom_sf"/>
</dbReference>
<evidence type="ECO:0000313" key="3">
    <source>
        <dbReference type="Proteomes" id="UP000241808"/>
    </source>
</evidence>
<comment type="caution">
    <text evidence="2">The sequence shown here is derived from an EMBL/GenBank/DDBJ whole genome shotgun (WGS) entry which is preliminary data.</text>
</comment>
<dbReference type="GO" id="GO:0030497">
    <property type="term" value="P:fatty acid elongation"/>
    <property type="evidence" value="ECO:0007669"/>
    <property type="project" value="TreeGrafter"/>
</dbReference>
<sequence>MAPKNILDMTGRVALVTGAGTGLGARFCMALAEHGAAVAAVARRAEKVEAVAEAIRKAGGRAIAVSGDVTDSASIKAAFDAAEKAFGTVDAVVANAGIAVPGRAVEISDEDWRKTMATNLDGVFYTAREAAQRLLKAGKPGAIVNIASILGYGVGKGNASYAVSKAAVIQMTQALAIEWAFKNIRVNAIAPGYVVTDINRDYLTSGKGAEMTREIPVGRFGREEDLDGALLLLLSNAGAFMTGTTVTVDGGQRIGLRGS</sequence>
<keyword evidence="3" id="KW-1185">Reference proteome</keyword>
<dbReference type="RefSeq" id="WP_108178045.1">
    <property type="nucleotide sequence ID" value="NZ_PZZL01000005.1"/>
</dbReference>
<proteinExistence type="inferred from homology"/>
<organism evidence="2 3">
    <name type="scientific">Phreatobacter oligotrophus</name>
    <dbReference type="NCBI Taxonomy" id="1122261"/>
    <lineage>
        <taxon>Bacteria</taxon>
        <taxon>Pseudomonadati</taxon>
        <taxon>Pseudomonadota</taxon>
        <taxon>Alphaproteobacteria</taxon>
        <taxon>Hyphomicrobiales</taxon>
        <taxon>Phreatobacteraceae</taxon>
        <taxon>Phreatobacter</taxon>
    </lineage>
</organism>
<dbReference type="OrthoDB" id="9796652at2"/>
<dbReference type="AlphaFoldDB" id="A0A2T4Z389"/>
<dbReference type="GO" id="GO:0016616">
    <property type="term" value="F:oxidoreductase activity, acting on the CH-OH group of donors, NAD or NADP as acceptor"/>
    <property type="evidence" value="ECO:0007669"/>
    <property type="project" value="TreeGrafter"/>
</dbReference>
<evidence type="ECO:0000313" key="2">
    <source>
        <dbReference type="EMBL" id="PTM55213.1"/>
    </source>
</evidence>
<accession>A0A2T4Z389</accession>
<dbReference type="Pfam" id="PF13561">
    <property type="entry name" value="adh_short_C2"/>
    <property type="match status" value="1"/>
</dbReference>
<dbReference type="PRINTS" id="PR00080">
    <property type="entry name" value="SDRFAMILY"/>
</dbReference>
<reference evidence="2 3" key="1">
    <citation type="submission" date="2018-04" db="EMBL/GenBank/DDBJ databases">
        <title>Genomic Encyclopedia of Archaeal and Bacterial Type Strains, Phase II (KMG-II): from individual species to whole genera.</title>
        <authorList>
            <person name="Goeker M."/>
        </authorList>
    </citation>
    <scope>NUCLEOTIDE SEQUENCE [LARGE SCALE GENOMIC DNA]</scope>
    <source>
        <strain evidence="2 3">DSM 25521</strain>
    </source>
</reference>